<name>A0ABR9P083_9ACTN</name>
<organism evidence="2 3">
    <name type="scientific">Nocardiopsis coralli</name>
    <dbReference type="NCBI Taxonomy" id="2772213"/>
    <lineage>
        <taxon>Bacteria</taxon>
        <taxon>Bacillati</taxon>
        <taxon>Actinomycetota</taxon>
        <taxon>Actinomycetes</taxon>
        <taxon>Streptosporangiales</taxon>
        <taxon>Nocardiopsidaceae</taxon>
        <taxon>Nocardiopsis</taxon>
    </lineage>
</organism>
<evidence type="ECO:0000313" key="3">
    <source>
        <dbReference type="Proteomes" id="UP000806528"/>
    </source>
</evidence>
<sequence length="418" mass="47658">MGVNLRHSHPLTLSQLSFYYEYFFVPPEKKWQANLFDIWKIPSGKSLKEVSNALRELIDKHDTFRTVFDFSDPTNPAQILERNTGGVFRVLDSSTNNISDDIFFTVSRFAREPFNIEAQQPWRICVIKSDGSPSHVVVAMHHIAVDAFSWNLLFQDFLDIIEGKKSSIYKSPVELAEEQHSQSWENRLGKSRRYIERALSANHQKDISPVIGESRHTVLTSLKSHRAARAIREISNSENTSESSIISAFYSRCISNFFAQENILLRSASSNRFSDEARSVIGIMNQWVPIPLEPQGENCTSFLRTINARSIRAYQNGIFDPMHFRGKSGNPSLLYSNLGYFFNYLNSGAPKLGNEIEDWIDPLVESYIPTNTSGAPFYLVAGSGDYLNLILRSKLESFSSSDAHYFLKSMERDIIEYT</sequence>
<feature type="domain" description="Condensation" evidence="1">
    <location>
        <begin position="46"/>
        <end position="316"/>
    </location>
</feature>
<dbReference type="SUPFAM" id="SSF52777">
    <property type="entry name" value="CoA-dependent acyltransferases"/>
    <property type="match status" value="2"/>
</dbReference>
<dbReference type="InterPro" id="IPR001242">
    <property type="entry name" value="Condensation_dom"/>
</dbReference>
<comment type="caution">
    <text evidence="2">The sequence shown here is derived from an EMBL/GenBank/DDBJ whole genome shotgun (WGS) entry which is preliminary data.</text>
</comment>
<dbReference type="Proteomes" id="UP000806528">
    <property type="component" value="Unassembled WGS sequence"/>
</dbReference>
<dbReference type="PANTHER" id="PTHR45527">
    <property type="entry name" value="NONRIBOSOMAL PEPTIDE SYNTHETASE"/>
    <property type="match status" value="1"/>
</dbReference>
<evidence type="ECO:0000313" key="2">
    <source>
        <dbReference type="EMBL" id="MBE2997237.1"/>
    </source>
</evidence>
<keyword evidence="3" id="KW-1185">Reference proteome</keyword>
<dbReference type="Pfam" id="PF00668">
    <property type="entry name" value="Condensation"/>
    <property type="match status" value="1"/>
</dbReference>
<dbReference type="EMBL" id="JADBGI010000001">
    <property type="protein sequence ID" value="MBE2997237.1"/>
    <property type="molecule type" value="Genomic_DNA"/>
</dbReference>
<protein>
    <recommendedName>
        <fullName evidence="1">Condensation domain-containing protein</fullName>
    </recommendedName>
</protein>
<reference evidence="2 3" key="1">
    <citation type="submission" date="2020-09" db="EMBL/GenBank/DDBJ databases">
        <title>Diversity and distribution of actinomycetes associated with coral in the coast of Hainan.</title>
        <authorList>
            <person name="Li F."/>
        </authorList>
    </citation>
    <scope>NUCLEOTIDE SEQUENCE [LARGE SCALE GENOMIC DNA]</scope>
    <source>
        <strain evidence="2 3">HNM0947</strain>
    </source>
</reference>
<evidence type="ECO:0000259" key="1">
    <source>
        <dbReference type="Pfam" id="PF00668"/>
    </source>
</evidence>
<dbReference type="PANTHER" id="PTHR45527:SF1">
    <property type="entry name" value="FATTY ACID SYNTHASE"/>
    <property type="match status" value="1"/>
</dbReference>
<accession>A0ABR9P083</accession>
<dbReference type="Gene3D" id="3.30.559.10">
    <property type="entry name" value="Chloramphenicol acetyltransferase-like domain"/>
    <property type="match status" value="1"/>
</dbReference>
<proteinExistence type="predicted"/>
<dbReference type="Gene3D" id="3.30.559.30">
    <property type="entry name" value="Nonribosomal peptide synthetase, condensation domain"/>
    <property type="match status" value="1"/>
</dbReference>
<dbReference type="InterPro" id="IPR023213">
    <property type="entry name" value="CAT-like_dom_sf"/>
</dbReference>
<gene>
    <name evidence="2" type="ORF">IDM40_00760</name>
</gene>